<accession>A0A1F6N5E8</accession>
<protein>
    <submittedName>
        <fullName evidence="3">Uncharacterized protein</fullName>
    </submittedName>
</protein>
<evidence type="ECO:0000256" key="2">
    <source>
        <dbReference type="SAM" id="MobiDB-lite"/>
    </source>
</evidence>
<feature type="compositionally biased region" description="Basic and acidic residues" evidence="2">
    <location>
        <begin position="730"/>
        <end position="739"/>
    </location>
</feature>
<dbReference type="Proteomes" id="UP000177040">
    <property type="component" value="Unassembled WGS sequence"/>
</dbReference>
<proteinExistence type="predicted"/>
<dbReference type="EMBL" id="MFQH01000001">
    <property type="protein sequence ID" value="OGH78883.1"/>
    <property type="molecule type" value="Genomic_DNA"/>
</dbReference>
<reference evidence="3 4" key="1">
    <citation type="journal article" date="2016" name="Nat. Commun.">
        <title>Thousands of microbial genomes shed light on interconnected biogeochemical processes in an aquifer system.</title>
        <authorList>
            <person name="Anantharaman K."/>
            <person name="Brown C.T."/>
            <person name="Hug L.A."/>
            <person name="Sharon I."/>
            <person name="Castelle C.J."/>
            <person name="Probst A.J."/>
            <person name="Thomas B.C."/>
            <person name="Singh A."/>
            <person name="Wilkins M.J."/>
            <person name="Karaoz U."/>
            <person name="Brodie E.L."/>
            <person name="Williams K.H."/>
            <person name="Hubbard S.S."/>
            <person name="Banfield J.F."/>
        </authorList>
    </citation>
    <scope>NUCLEOTIDE SEQUENCE [LARGE SCALE GENOMIC DNA]</scope>
</reference>
<evidence type="ECO:0000256" key="1">
    <source>
        <dbReference type="SAM" id="Coils"/>
    </source>
</evidence>
<feature type="compositionally biased region" description="Polar residues" evidence="2">
    <location>
        <begin position="700"/>
        <end position="710"/>
    </location>
</feature>
<keyword evidence="1" id="KW-0175">Coiled coil</keyword>
<comment type="caution">
    <text evidence="3">The sequence shown here is derived from an EMBL/GenBank/DDBJ whole genome shotgun (WGS) entry which is preliminary data.</text>
</comment>
<dbReference type="AlphaFoldDB" id="A0A1F6N5E8"/>
<evidence type="ECO:0000313" key="3">
    <source>
        <dbReference type="EMBL" id="OGH78883.1"/>
    </source>
</evidence>
<feature type="region of interest" description="Disordered" evidence="2">
    <location>
        <begin position="680"/>
        <end position="739"/>
    </location>
</feature>
<name>A0A1F6N5E8_9BACT</name>
<feature type="region of interest" description="Disordered" evidence="2">
    <location>
        <begin position="551"/>
        <end position="585"/>
    </location>
</feature>
<evidence type="ECO:0000313" key="4">
    <source>
        <dbReference type="Proteomes" id="UP000177040"/>
    </source>
</evidence>
<organism evidence="3 4">
    <name type="scientific">Candidatus Magasanikbacteria bacterium RIFCSPLOWO2_01_FULL_40_15</name>
    <dbReference type="NCBI Taxonomy" id="1798686"/>
    <lineage>
        <taxon>Bacteria</taxon>
        <taxon>Candidatus Magasanikiibacteriota</taxon>
    </lineage>
</organism>
<gene>
    <name evidence="3" type="ORF">A2983_00960</name>
</gene>
<feature type="coiled-coil region" evidence="1">
    <location>
        <begin position="467"/>
        <end position="524"/>
    </location>
</feature>
<sequence>MPYLLISGTIKILLNQKFYMARRTNEVPIFKTDPSIGDPEIKPELHPAGLHLVTDTEESLPVFADEANEPTGSVSVDNKDQAMLREWEEKYSSLRKDYDSLEKEFSVFSDIVKSPDLQKSLDRLTDGMEDVKLSIDLISELIEYTKKDSIGTGTEDYWYGVKNKYTKAKKDIAKIIEDAKEPLLELKKLEAKRKLDERLQAQRKITRNIVKGMGLKTNETTIPPKNVIELEDSDLEEVTNTTPPPLPHEVHEVVEAVILPTSNAPDQEPKTPEWPAPLLSSIDTEKKQIILADDSQVDFDIPDLPLFNPFVMTKEDRASGPTAISRDNPNPFIFHLSLEEEKGSRGLKYGIEFSYDKRGKLTGYTQYEANGWNRKKGGALETHHEDTKVNASDDFKPSDFKVILEQFKKYVEKRIAQNKKTENSSGISTDIAVDNEEATEPDLEAQTNPDLEPQHDTVPAMDNFSTIPEQKNSKEDLEQELEAMISEAKILMKELMRKKEEIGAIDTERKMEKLREKFRKKHEEYNDASPTDAKKYKPDLYENFKDEDSDEILDAWSGSDKRSDDELENELDANPSRQPLTKEEQNKPIRAGFWGGLRNNIRKLAIVTGVLTVVGVVTNKDNKKEESKPADAGVKPAPRLVVPTYGAETEDTGGGAEDLFVNIQPQTPEPKIIVPQKIKRPQKPPLTSRRVGLRDGGKPGSQTLAPTGSTRFRRELGAGGQLEPINIRPAPEREKSRKESLQLRYDISRKTDLLFDLLPEGQYDIEDIDLLKSTLAETIFNIAQKAIFPGQKGELKIELDTAKNEARGNLPEFLAKVYKIGKKYEASTTDLEKAAKFL</sequence>